<comment type="caution">
    <text evidence="12">The sequence shown here is derived from an EMBL/GenBank/DDBJ whole genome shotgun (WGS) entry which is preliminary data.</text>
</comment>
<dbReference type="InterPro" id="IPR036388">
    <property type="entry name" value="WH-like_DNA-bd_sf"/>
</dbReference>
<evidence type="ECO:0000313" key="12">
    <source>
        <dbReference type="EMBL" id="HIU36301.1"/>
    </source>
</evidence>
<gene>
    <name evidence="12" type="ORF">IAC53_06850</name>
</gene>
<dbReference type="PANTHER" id="PTHR33202">
    <property type="entry name" value="ZINC UPTAKE REGULATION PROTEIN"/>
    <property type="match status" value="1"/>
</dbReference>
<dbReference type="InterPro" id="IPR036390">
    <property type="entry name" value="WH_DNA-bd_sf"/>
</dbReference>
<accession>A0A9D1IGJ7</accession>
<dbReference type="GO" id="GO:1900376">
    <property type="term" value="P:regulation of secondary metabolite biosynthetic process"/>
    <property type="evidence" value="ECO:0007669"/>
    <property type="project" value="TreeGrafter"/>
</dbReference>
<keyword evidence="8" id="KW-0805">Transcription regulation</keyword>
<dbReference type="EMBL" id="DVMW01000039">
    <property type="protein sequence ID" value="HIU36301.1"/>
    <property type="molecule type" value="Genomic_DNA"/>
</dbReference>
<dbReference type="GO" id="GO:0000976">
    <property type="term" value="F:transcription cis-regulatory region binding"/>
    <property type="evidence" value="ECO:0007669"/>
    <property type="project" value="TreeGrafter"/>
</dbReference>
<evidence type="ECO:0000256" key="1">
    <source>
        <dbReference type="ARBA" id="ARBA00004496"/>
    </source>
</evidence>
<dbReference type="SUPFAM" id="SSF46785">
    <property type="entry name" value="Winged helix' DNA-binding domain"/>
    <property type="match status" value="1"/>
</dbReference>
<feature type="binding site" evidence="11">
    <location>
        <position position="126"/>
    </location>
    <ligand>
        <name>Zn(2+)</name>
        <dbReference type="ChEBI" id="CHEBI:29105"/>
    </ligand>
</feature>
<evidence type="ECO:0000256" key="7">
    <source>
        <dbReference type="ARBA" id="ARBA00022833"/>
    </source>
</evidence>
<reference evidence="12" key="2">
    <citation type="journal article" date="2021" name="PeerJ">
        <title>Extensive microbial diversity within the chicken gut microbiome revealed by metagenomics and culture.</title>
        <authorList>
            <person name="Gilroy R."/>
            <person name="Ravi A."/>
            <person name="Getino M."/>
            <person name="Pursley I."/>
            <person name="Horton D.L."/>
            <person name="Alikhan N.F."/>
            <person name="Baker D."/>
            <person name="Gharbi K."/>
            <person name="Hall N."/>
            <person name="Watson M."/>
            <person name="Adriaenssens E.M."/>
            <person name="Foster-Nyarko E."/>
            <person name="Jarju S."/>
            <person name="Secka A."/>
            <person name="Antonio M."/>
            <person name="Oren A."/>
            <person name="Chaudhuri R.R."/>
            <person name="La Ragione R."/>
            <person name="Hildebrand F."/>
            <person name="Pallen M.J."/>
        </authorList>
    </citation>
    <scope>NUCLEOTIDE SEQUENCE</scope>
    <source>
        <strain evidence="12">ChiGjej1B1-19959</strain>
    </source>
</reference>
<evidence type="ECO:0000256" key="3">
    <source>
        <dbReference type="ARBA" id="ARBA00011738"/>
    </source>
</evidence>
<evidence type="ECO:0000256" key="11">
    <source>
        <dbReference type="PIRSR" id="PIRSR602481-1"/>
    </source>
</evidence>
<dbReference type="GO" id="GO:0005829">
    <property type="term" value="C:cytosol"/>
    <property type="evidence" value="ECO:0007669"/>
    <property type="project" value="TreeGrafter"/>
</dbReference>
<evidence type="ECO:0000256" key="9">
    <source>
        <dbReference type="ARBA" id="ARBA00023125"/>
    </source>
</evidence>
<keyword evidence="5" id="KW-0678">Repressor</keyword>
<evidence type="ECO:0000256" key="4">
    <source>
        <dbReference type="ARBA" id="ARBA00022490"/>
    </source>
</evidence>
<comment type="subunit">
    <text evidence="3">Homodimer.</text>
</comment>
<organism evidence="12 13">
    <name type="scientific">Candidatus Fimenecus excrementigallinarum</name>
    <dbReference type="NCBI Taxonomy" id="2840816"/>
    <lineage>
        <taxon>Bacteria</taxon>
        <taxon>Bacillati</taxon>
        <taxon>Bacillota</taxon>
        <taxon>Clostridia</taxon>
        <taxon>Candidatus Fimenecus</taxon>
    </lineage>
</organism>
<feature type="binding site" evidence="11">
    <location>
        <position position="86"/>
    </location>
    <ligand>
        <name>Zn(2+)</name>
        <dbReference type="ChEBI" id="CHEBI:29105"/>
    </ligand>
</feature>
<comment type="similarity">
    <text evidence="2">Belongs to the Fur family.</text>
</comment>
<name>A0A9D1IGJ7_9FIRM</name>
<sequence length="144" mass="16184">MPYKTRQSASIERLLSENRDRHLTAETLYRLLQDAGERVGQTTVYRHLEKLCAEGRVRKYTLGDAGACYQLAEDGGACRAHYHLKCTRCGKLIHARCDFLDRLSGHIFAEHGFAVDGSKTVLYGLCKDCREREEGDGCSSTPTK</sequence>
<dbReference type="Gene3D" id="1.10.10.10">
    <property type="entry name" value="Winged helix-like DNA-binding domain superfamily/Winged helix DNA-binding domain"/>
    <property type="match status" value="1"/>
</dbReference>
<comment type="subcellular location">
    <subcellularLocation>
        <location evidence="1">Cytoplasm</location>
    </subcellularLocation>
</comment>
<dbReference type="GO" id="GO:0008270">
    <property type="term" value="F:zinc ion binding"/>
    <property type="evidence" value="ECO:0007669"/>
    <property type="project" value="TreeGrafter"/>
</dbReference>
<evidence type="ECO:0000313" key="13">
    <source>
        <dbReference type="Proteomes" id="UP000824071"/>
    </source>
</evidence>
<evidence type="ECO:0000256" key="6">
    <source>
        <dbReference type="ARBA" id="ARBA00022723"/>
    </source>
</evidence>
<dbReference type="GO" id="GO:0045892">
    <property type="term" value="P:negative regulation of DNA-templated transcription"/>
    <property type="evidence" value="ECO:0007669"/>
    <property type="project" value="TreeGrafter"/>
</dbReference>
<keyword evidence="9" id="KW-0238">DNA-binding</keyword>
<reference evidence="12" key="1">
    <citation type="submission" date="2020-10" db="EMBL/GenBank/DDBJ databases">
        <authorList>
            <person name="Gilroy R."/>
        </authorList>
    </citation>
    <scope>NUCLEOTIDE SEQUENCE</scope>
    <source>
        <strain evidence="12">ChiGjej1B1-19959</strain>
    </source>
</reference>
<dbReference type="Pfam" id="PF01475">
    <property type="entry name" value="FUR"/>
    <property type="match status" value="1"/>
</dbReference>
<protein>
    <submittedName>
        <fullName evidence="12">Transcriptional repressor</fullName>
    </submittedName>
</protein>
<comment type="cofactor">
    <cofactor evidence="11">
        <name>Zn(2+)</name>
        <dbReference type="ChEBI" id="CHEBI:29105"/>
    </cofactor>
    <text evidence="11">Binds 1 zinc ion per subunit.</text>
</comment>
<dbReference type="Proteomes" id="UP000824071">
    <property type="component" value="Unassembled WGS sequence"/>
</dbReference>
<proteinExistence type="inferred from homology"/>
<evidence type="ECO:0000256" key="2">
    <source>
        <dbReference type="ARBA" id="ARBA00007957"/>
    </source>
</evidence>
<dbReference type="AlphaFoldDB" id="A0A9D1IGJ7"/>
<evidence type="ECO:0000256" key="5">
    <source>
        <dbReference type="ARBA" id="ARBA00022491"/>
    </source>
</evidence>
<dbReference type="PANTHER" id="PTHR33202:SF2">
    <property type="entry name" value="FERRIC UPTAKE REGULATION PROTEIN"/>
    <property type="match status" value="1"/>
</dbReference>
<keyword evidence="10" id="KW-0804">Transcription</keyword>
<dbReference type="InterPro" id="IPR002481">
    <property type="entry name" value="FUR"/>
</dbReference>
<keyword evidence="6 11" id="KW-0479">Metal-binding</keyword>
<dbReference type="InterPro" id="IPR043135">
    <property type="entry name" value="Fur_C"/>
</dbReference>
<evidence type="ECO:0000256" key="10">
    <source>
        <dbReference type="ARBA" id="ARBA00023163"/>
    </source>
</evidence>
<evidence type="ECO:0000256" key="8">
    <source>
        <dbReference type="ARBA" id="ARBA00023015"/>
    </source>
</evidence>
<feature type="binding site" evidence="11">
    <location>
        <position position="89"/>
    </location>
    <ligand>
        <name>Zn(2+)</name>
        <dbReference type="ChEBI" id="CHEBI:29105"/>
    </ligand>
</feature>
<dbReference type="Gene3D" id="3.30.1490.190">
    <property type="match status" value="1"/>
</dbReference>
<feature type="binding site" evidence="11">
    <location>
        <position position="129"/>
    </location>
    <ligand>
        <name>Zn(2+)</name>
        <dbReference type="ChEBI" id="CHEBI:29105"/>
    </ligand>
</feature>
<dbReference type="GO" id="GO:0003700">
    <property type="term" value="F:DNA-binding transcription factor activity"/>
    <property type="evidence" value="ECO:0007669"/>
    <property type="project" value="InterPro"/>
</dbReference>
<keyword evidence="4" id="KW-0963">Cytoplasm</keyword>
<keyword evidence="7 11" id="KW-0862">Zinc</keyword>
<dbReference type="CDD" id="cd07153">
    <property type="entry name" value="Fur_like"/>
    <property type="match status" value="1"/>
</dbReference>